<dbReference type="PROSITE" id="PS51257">
    <property type="entry name" value="PROKAR_LIPOPROTEIN"/>
    <property type="match status" value="1"/>
</dbReference>
<dbReference type="Pfam" id="PF16816">
    <property type="entry name" value="DotD"/>
    <property type="match status" value="1"/>
</dbReference>
<dbReference type="InterPro" id="IPR031817">
    <property type="entry name" value="DotD"/>
</dbReference>
<sequence>MPKTLSILPVLAIAGLLSACANHAVERPDIDAEGMANPEVALQTSMTRIQKAMAALQATQAGARPVVPDELNRPIVWRFDGPLDKAAKAIAESIGYSYAPPATDMPAVMPQVSVNANGRPVIEVLRSLGTQSGDRATLFVDPDHRIVQVRRHV</sequence>
<reference evidence="3" key="1">
    <citation type="journal article" date="2019" name="Int. J. Syst. Evol. Microbiol.">
        <title>The Global Catalogue of Microorganisms (GCM) 10K type strain sequencing project: providing services to taxonomists for standard genome sequencing and annotation.</title>
        <authorList>
            <consortium name="The Broad Institute Genomics Platform"/>
            <consortium name="The Broad Institute Genome Sequencing Center for Infectious Disease"/>
            <person name="Wu L."/>
            <person name="Ma J."/>
        </authorList>
    </citation>
    <scope>NUCLEOTIDE SEQUENCE [LARGE SCALE GENOMIC DNA]</scope>
    <source>
        <strain evidence="3">CECT 7131</strain>
    </source>
</reference>
<keyword evidence="2" id="KW-0449">Lipoprotein</keyword>
<keyword evidence="3" id="KW-1185">Reference proteome</keyword>
<gene>
    <name evidence="2" type="ORF">QWZ14_01760</name>
</gene>
<evidence type="ECO:0000313" key="2">
    <source>
        <dbReference type="EMBL" id="MDN3563102.1"/>
    </source>
</evidence>
<dbReference type="Proteomes" id="UP001529369">
    <property type="component" value="Unassembled WGS sequence"/>
</dbReference>
<protein>
    <submittedName>
        <fullName evidence="2">DotD/TraH family lipoprotein</fullName>
    </submittedName>
</protein>
<dbReference type="Gene3D" id="3.55.50.60">
    <property type="entry name" value="DotD protein"/>
    <property type="match status" value="1"/>
</dbReference>
<feature type="chain" id="PRO_5045605264" evidence="1">
    <location>
        <begin position="25"/>
        <end position="153"/>
    </location>
</feature>
<organism evidence="2 3">
    <name type="scientific">Paeniroseomonas aquatica</name>
    <dbReference type="NCBI Taxonomy" id="373043"/>
    <lineage>
        <taxon>Bacteria</taxon>
        <taxon>Pseudomonadati</taxon>
        <taxon>Pseudomonadota</taxon>
        <taxon>Alphaproteobacteria</taxon>
        <taxon>Acetobacterales</taxon>
        <taxon>Acetobacteraceae</taxon>
        <taxon>Paeniroseomonas</taxon>
    </lineage>
</organism>
<keyword evidence="1" id="KW-0732">Signal</keyword>
<dbReference type="EMBL" id="JAUFPN010000015">
    <property type="protein sequence ID" value="MDN3563102.1"/>
    <property type="molecule type" value="Genomic_DNA"/>
</dbReference>
<evidence type="ECO:0000313" key="3">
    <source>
        <dbReference type="Proteomes" id="UP001529369"/>
    </source>
</evidence>
<proteinExistence type="predicted"/>
<accession>A0ABT8A042</accession>
<evidence type="ECO:0000256" key="1">
    <source>
        <dbReference type="SAM" id="SignalP"/>
    </source>
</evidence>
<feature type="signal peptide" evidence="1">
    <location>
        <begin position="1"/>
        <end position="24"/>
    </location>
</feature>
<comment type="caution">
    <text evidence="2">The sequence shown here is derived from an EMBL/GenBank/DDBJ whole genome shotgun (WGS) entry which is preliminary data.</text>
</comment>
<dbReference type="RefSeq" id="WP_290314835.1">
    <property type="nucleotide sequence ID" value="NZ_JAUFPN010000015.1"/>
</dbReference>
<name>A0ABT8A042_9PROT</name>
<dbReference type="InterPro" id="IPR038140">
    <property type="entry name" value="DotD_sf"/>
</dbReference>